<dbReference type="EMBL" id="GL996499">
    <property type="protein sequence ID" value="EGW35629.1"/>
    <property type="molecule type" value="Genomic_DNA"/>
</dbReference>
<keyword evidence="2" id="KW-1185">Reference proteome</keyword>
<dbReference type="InParanoid" id="G3AE95"/>
<name>G3AE95_SPAPN</name>
<dbReference type="AlphaFoldDB" id="G3AE95"/>
<dbReference type="KEGG" id="spaa:SPAPADRAFT_58843"/>
<gene>
    <name evidence="1" type="ORF">SPAPADRAFT_58843</name>
</gene>
<dbReference type="HOGENOM" id="CLU_2980575_0_0_1"/>
<protein>
    <submittedName>
        <fullName evidence="1">Uncharacterized protein</fullName>
    </submittedName>
</protein>
<evidence type="ECO:0000313" key="2">
    <source>
        <dbReference type="Proteomes" id="UP000000709"/>
    </source>
</evidence>
<evidence type="ECO:0000313" key="1">
    <source>
        <dbReference type="EMBL" id="EGW35629.1"/>
    </source>
</evidence>
<reference evidence="1 2" key="1">
    <citation type="journal article" date="2011" name="Proc. Natl. Acad. Sci. U.S.A.">
        <title>Comparative genomics of xylose-fermenting fungi for enhanced biofuel production.</title>
        <authorList>
            <person name="Wohlbach D.J."/>
            <person name="Kuo A."/>
            <person name="Sato T.K."/>
            <person name="Potts K.M."/>
            <person name="Salamov A.A."/>
            <person name="LaButti K.M."/>
            <person name="Sun H."/>
            <person name="Clum A."/>
            <person name="Pangilinan J.L."/>
            <person name="Lindquist E.A."/>
            <person name="Lucas S."/>
            <person name="Lapidus A."/>
            <person name="Jin M."/>
            <person name="Gunawan C."/>
            <person name="Balan V."/>
            <person name="Dale B.E."/>
            <person name="Jeffries T.W."/>
            <person name="Zinkel R."/>
            <person name="Barry K.W."/>
            <person name="Grigoriev I.V."/>
            <person name="Gasch A.P."/>
        </authorList>
    </citation>
    <scope>NUCLEOTIDE SEQUENCE [LARGE SCALE GENOMIC DNA]</scope>
    <source>
        <strain evidence="2">NRRL Y-27907 / 11-Y1</strain>
    </source>
</reference>
<accession>G3AE95</accession>
<dbReference type="RefSeq" id="XP_007373041.1">
    <property type="nucleotide sequence ID" value="XM_007372979.1"/>
</dbReference>
<dbReference type="GeneID" id="18872640"/>
<proteinExistence type="predicted"/>
<organism evidence="2">
    <name type="scientific">Spathaspora passalidarum (strain NRRL Y-27907 / 11-Y1)</name>
    <dbReference type="NCBI Taxonomy" id="619300"/>
    <lineage>
        <taxon>Eukaryota</taxon>
        <taxon>Fungi</taxon>
        <taxon>Dikarya</taxon>
        <taxon>Ascomycota</taxon>
        <taxon>Saccharomycotina</taxon>
        <taxon>Pichiomycetes</taxon>
        <taxon>Debaryomycetaceae</taxon>
        <taxon>Spathaspora</taxon>
    </lineage>
</organism>
<sequence length="58" mass="7026">MPPSNSLDYLNSFRMSEKIVDYTTLHQKMICRMLLANLMSQWKTYHIVYCSVKYYLKQ</sequence>
<dbReference type="Proteomes" id="UP000000709">
    <property type="component" value="Unassembled WGS sequence"/>
</dbReference>